<evidence type="ECO:0000313" key="3">
    <source>
        <dbReference type="EMBL" id="KAJ8869576.1"/>
    </source>
</evidence>
<proteinExistence type="predicted"/>
<dbReference type="Pfam" id="PF17921">
    <property type="entry name" value="Integrase_H2C2"/>
    <property type="match status" value="1"/>
</dbReference>
<comment type="caution">
    <text evidence="3">The sequence shown here is derived from an EMBL/GenBank/DDBJ whole genome shotgun (WGS) entry which is preliminary data.</text>
</comment>
<accession>A0ABQ9GDH2</accession>
<dbReference type="InterPro" id="IPR050951">
    <property type="entry name" value="Retrovirus_Pol_polyprotein"/>
</dbReference>
<dbReference type="Gene3D" id="1.10.340.70">
    <property type="match status" value="1"/>
</dbReference>
<dbReference type="EMBL" id="JARBHB010000013">
    <property type="protein sequence ID" value="KAJ8869576.1"/>
    <property type="molecule type" value="Genomic_DNA"/>
</dbReference>
<name>A0ABQ9GDH2_9NEOP</name>
<organism evidence="3 4">
    <name type="scientific">Dryococelus australis</name>
    <dbReference type="NCBI Taxonomy" id="614101"/>
    <lineage>
        <taxon>Eukaryota</taxon>
        <taxon>Metazoa</taxon>
        <taxon>Ecdysozoa</taxon>
        <taxon>Arthropoda</taxon>
        <taxon>Hexapoda</taxon>
        <taxon>Insecta</taxon>
        <taxon>Pterygota</taxon>
        <taxon>Neoptera</taxon>
        <taxon>Polyneoptera</taxon>
        <taxon>Phasmatodea</taxon>
        <taxon>Verophasmatodea</taxon>
        <taxon>Anareolatae</taxon>
        <taxon>Phasmatidae</taxon>
        <taxon>Eurycanthinae</taxon>
        <taxon>Dryococelus</taxon>
    </lineage>
</organism>
<evidence type="ECO:0000256" key="1">
    <source>
        <dbReference type="ARBA" id="ARBA00012493"/>
    </source>
</evidence>
<sequence>MDEDNQLKLMEQYCIQDWPEAKKKVALSEWKGIVLLGNKIVVPREIWLGLLKQAHEGHMGIKKTKLRARQLYYWADLSAEVEEFVKRCSIRLNSKEPLHPWPIASRQWERVATDIITYWGVSYLVVIDAYYNWLEIIGI</sequence>
<protein>
    <recommendedName>
        <fullName evidence="1">RNA-directed DNA polymerase</fullName>
        <ecNumber evidence="1">2.7.7.49</ecNumber>
    </recommendedName>
</protein>
<dbReference type="Proteomes" id="UP001159363">
    <property type="component" value="Chromosome 12"/>
</dbReference>
<reference evidence="3 4" key="1">
    <citation type="submission" date="2023-02" db="EMBL/GenBank/DDBJ databases">
        <title>LHISI_Scaffold_Assembly.</title>
        <authorList>
            <person name="Stuart O.P."/>
            <person name="Cleave R."/>
            <person name="Magrath M.J.L."/>
            <person name="Mikheyev A.S."/>
        </authorList>
    </citation>
    <scope>NUCLEOTIDE SEQUENCE [LARGE SCALE GENOMIC DNA]</scope>
    <source>
        <strain evidence="3">Daus_M_001</strain>
        <tissue evidence="3">Leg muscle</tissue>
    </source>
</reference>
<gene>
    <name evidence="3" type="ORF">PR048_028568</name>
</gene>
<dbReference type="InterPro" id="IPR041588">
    <property type="entry name" value="Integrase_H2C2"/>
</dbReference>
<keyword evidence="4" id="KW-1185">Reference proteome</keyword>
<dbReference type="PANTHER" id="PTHR37984">
    <property type="entry name" value="PROTEIN CBG26694"/>
    <property type="match status" value="1"/>
</dbReference>
<dbReference type="PANTHER" id="PTHR37984:SF7">
    <property type="entry name" value="INTEGRASE CATALYTIC DOMAIN-CONTAINING PROTEIN"/>
    <property type="match status" value="1"/>
</dbReference>
<dbReference type="EC" id="2.7.7.49" evidence="1"/>
<evidence type="ECO:0000313" key="4">
    <source>
        <dbReference type="Proteomes" id="UP001159363"/>
    </source>
</evidence>
<evidence type="ECO:0000259" key="2">
    <source>
        <dbReference type="Pfam" id="PF17921"/>
    </source>
</evidence>
<feature type="domain" description="Integrase zinc-binding" evidence="2">
    <location>
        <begin position="42"/>
        <end position="90"/>
    </location>
</feature>